<proteinExistence type="predicted"/>
<reference evidence="1 2" key="1">
    <citation type="journal article" date="2008" name="BMC Genomics">
        <title>Acidithiobacillus ferrooxidans metabolism: from genome sequence to industrial applications.</title>
        <authorList>
            <person name="Valdes J."/>
            <person name="Pedroso I."/>
            <person name="Quatrini R."/>
            <person name="Dodson R.J."/>
            <person name="Tettelin H."/>
            <person name="Blake R.II."/>
            <person name="Eisen J.A."/>
            <person name="Holmes D.S."/>
        </authorList>
    </citation>
    <scope>NUCLEOTIDE SEQUENCE [LARGE SCALE GENOMIC DNA]</scope>
    <source>
        <strain evidence="2">ATCC 23270 / DSM 14882 / CIP 104768 / NCIMB 8455</strain>
    </source>
</reference>
<dbReference type="PaxDb" id="243159-AFE_1320"/>
<dbReference type="KEGG" id="afr:AFE_1320"/>
<accession>B7J9C5</accession>
<dbReference type="Proteomes" id="UP000001362">
    <property type="component" value="Chromosome"/>
</dbReference>
<dbReference type="AlphaFoldDB" id="B7J9C5"/>
<evidence type="ECO:0000313" key="1">
    <source>
        <dbReference type="EMBL" id="ACK79416.1"/>
    </source>
</evidence>
<organism evidence="1 2">
    <name type="scientific">Acidithiobacillus ferrooxidans (strain ATCC 23270 / DSM 14882 / CIP 104768 / NCIMB 8455)</name>
    <name type="common">Ferrobacillus ferrooxidans (strain ATCC 23270)</name>
    <dbReference type="NCBI Taxonomy" id="243159"/>
    <lineage>
        <taxon>Bacteria</taxon>
        <taxon>Pseudomonadati</taxon>
        <taxon>Pseudomonadota</taxon>
        <taxon>Acidithiobacillia</taxon>
        <taxon>Acidithiobacillales</taxon>
        <taxon>Acidithiobacillaceae</taxon>
        <taxon>Acidithiobacillus</taxon>
    </lineage>
</organism>
<dbReference type="HOGENOM" id="CLU_1479032_0_0_6"/>
<dbReference type="EMBL" id="CP001219">
    <property type="protein sequence ID" value="ACK79416.1"/>
    <property type="molecule type" value="Genomic_DNA"/>
</dbReference>
<sequence>METIKRLTFSWVRLPFESGKHLMAQNLNKSDWVATRVGACTPFALITSNDQLQINARVNGLYWVHFDGADMLLDQAWMPSRIETKGMKYRFVDSLVSLVRAQFPEAQMIYLRAHGEKGAGLDRDASQEDRLAWAKARVQTLAVFARHPAERAPEKTVTAERRAVAPASLVGLHKLTERVAAF</sequence>
<evidence type="ECO:0000313" key="2">
    <source>
        <dbReference type="Proteomes" id="UP000001362"/>
    </source>
</evidence>
<protein>
    <submittedName>
        <fullName evidence="1">Uncharacterized protein</fullName>
    </submittedName>
</protein>
<keyword evidence="2" id="KW-1185">Reference proteome</keyword>
<dbReference type="STRING" id="243159.AFE_1320"/>
<name>B7J9C5_ACIF2</name>
<gene>
    <name evidence="1" type="ordered locus">AFE_1320</name>
</gene>